<reference evidence="3 4" key="1">
    <citation type="submission" date="2014-07" db="EMBL/GenBank/DDBJ databases">
        <title>Tepidicaulis marinum gen. nov., sp. nov., a novel marine bacterium denitrifying nitrate to nitrous oxide strictly under microaerobic conditions.</title>
        <authorList>
            <person name="Takeuchi M."/>
            <person name="Yamagishi T."/>
            <person name="Kamagata Y."/>
            <person name="Oshima K."/>
            <person name="Hattori M."/>
            <person name="Katayama T."/>
            <person name="Hanada S."/>
            <person name="Tamaki H."/>
            <person name="Marumo K."/>
            <person name="Maeda H."/>
            <person name="Nedachi M."/>
            <person name="Iwasaki W."/>
            <person name="Suwa Y."/>
            <person name="Sakata S."/>
        </authorList>
    </citation>
    <scope>NUCLEOTIDE SEQUENCE [LARGE SCALE GENOMIC DNA]</scope>
    <source>
        <strain evidence="3 4">MA2</strain>
    </source>
</reference>
<dbReference type="AlphaFoldDB" id="A0A081B7S6"/>
<dbReference type="Gene3D" id="3.10.129.10">
    <property type="entry name" value="Hotdog Thioesterase"/>
    <property type="match status" value="1"/>
</dbReference>
<feature type="domain" description="Thioesterase" evidence="2">
    <location>
        <begin position="48"/>
        <end position="121"/>
    </location>
</feature>
<evidence type="ECO:0000313" key="3">
    <source>
        <dbReference type="EMBL" id="GAK44094.1"/>
    </source>
</evidence>
<dbReference type="CDD" id="cd03443">
    <property type="entry name" value="PaaI_thioesterase"/>
    <property type="match status" value="1"/>
</dbReference>
<dbReference type="InterPro" id="IPR003736">
    <property type="entry name" value="PAAI_dom"/>
</dbReference>
<dbReference type="GO" id="GO:0005829">
    <property type="term" value="C:cytosol"/>
    <property type="evidence" value="ECO:0007669"/>
    <property type="project" value="TreeGrafter"/>
</dbReference>
<gene>
    <name evidence="3" type="ORF">M2A_0593</name>
</gene>
<dbReference type="Pfam" id="PF03061">
    <property type="entry name" value="4HBT"/>
    <property type="match status" value="1"/>
</dbReference>
<dbReference type="SUPFAM" id="SSF54637">
    <property type="entry name" value="Thioesterase/thiol ester dehydrase-isomerase"/>
    <property type="match status" value="1"/>
</dbReference>
<sequence>MSAAEVDAYLAEVFPQMQEGERGTRTEEVGPMRARLRLSFAERNLRPGGTISGPAMMGLADHAMYAAILAHIGKVALAVTTNLTINFMRKPAPGDLLAEARIMKLGQRLAVGDVTIWSEGEEGRPAAHAQVTYSIPPEKP</sequence>
<keyword evidence="4" id="KW-1185">Reference proteome</keyword>
<comment type="caution">
    <text evidence="3">The sequence shown here is derived from an EMBL/GenBank/DDBJ whole genome shotgun (WGS) entry which is preliminary data.</text>
</comment>
<dbReference type="EMBL" id="BBIO01000002">
    <property type="protein sequence ID" value="GAK44094.1"/>
    <property type="molecule type" value="Genomic_DNA"/>
</dbReference>
<name>A0A081B7S6_9HYPH</name>
<evidence type="ECO:0000259" key="2">
    <source>
        <dbReference type="Pfam" id="PF03061"/>
    </source>
</evidence>
<accession>A0A081B7S6</accession>
<protein>
    <submittedName>
        <fullName evidence="3">Thioesterase superfamily protein</fullName>
    </submittedName>
</protein>
<dbReference type="GO" id="GO:0061522">
    <property type="term" value="F:1,4-dihydroxy-2-naphthoyl-CoA thioesterase activity"/>
    <property type="evidence" value="ECO:0007669"/>
    <property type="project" value="TreeGrafter"/>
</dbReference>
<proteinExistence type="predicted"/>
<dbReference type="InterPro" id="IPR006683">
    <property type="entry name" value="Thioestr_dom"/>
</dbReference>
<evidence type="ECO:0000256" key="1">
    <source>
        <dbReference type="ARBA" id="ARBA00022801"/>
    </source>
</evidence>
<dbReference type="STRING" id="1333998.M2A_0593"/>
<dbReference type="InterPro" id="IPR029069">
    <property type="entry name" value="HotDog_dom_sf"/>
</dbReference>
<organism evidence="3 4">
    <name type="scientific">Tepidicaulis marinus</name>
    <dbReference type="NCBI Taxonomy" id="1333998"/>
    <lineage>
        <taxon>Bacteria</taxon>
        <taxon>Pseudomonadati</taxon>
        <taxon>Pseudomonadota</taxon>
        <taxon>Alphaproteobacteria</taxon>
        <taxon>Hyphomicrobiales</taxon>
        <taxon>Parvibaculaceae</taxon>
        <taxon>Tepidicaulis</taxon>
    </lineage>
</organism>
<keyword evidence="1" id="KW-0378">Hydrolase</keyword>
<dbReference type="PANTHER" id="PTHR43240">
    <property type="entry name" value="1,4-DIHYDROXY-2-NAPHTHOYL-COA THIOESTERASE 1"/>
    <property type="match status" value="1"/>
</dbReference>
<dbReference type="eggNOG" id="COG2050">
    <property type="taxonomic scope" value="Bacteria"/>
</dbReference>
<dbReference type="Proteomes" id="UP000028702">
    <property type="component" value="Unassembled WGS sequence"/>
</dbReference>
<evidence type="ECO:0000313" key="4">
    <source>
        <dbReference type="Proteomes" id="UP000028702"/>
    </source>
</evidence>
<dbReference type="PANTHER" id="PTHR43240:SF10">
    <property type="entry name" value="BLL4964 PROTEIN"/>
    <property type="match status" value="1"/>
</dbReference>
<dbReference type="NCBIfam" id="TIGR00369">
    <property type="entry name" value="unchar_dom_1"/>
    <property type="match status" value="1"/>
</dbReference>